<feature type="compositionally biased region" description="Polar residues" evidence="1">
    <location>
        <begin position="7"/>
        <end position="17"/>
    </location>
</feature>
<dbReference type="EMBL" id="CH480833">
    <property type="protein sequence ID" value="EDW46343.1"/>
    <property type="molecule type" value="Genomic_DNA"/>
</dbReference>
<gene>
    <name evidence="2" type="primary">Dsec\GM23347</name>
    <name evidence="2" type="ORF">Dsec_GM23347</name>
</gene>
<evidence type="ECO:0000313" key="3">
    <source>
        <dbReference type="Proteomes" id="UP000001292"/>
    </source>
</evidence>
<dbReference type="OMA" id="NTNIPGQ"/>
<dbReference type="AlphaFoldDB" id="B4IFC1"/>
<organism evidence="3">
    <name type="scientific">Drosophila sechellia</name>
    <name type="common">Fruit fly</name>
    <dbReference type="NCBI Taxonomy" id="7238"/>
    <lineage>
        <taxon>Eukaryota</taxon>
        <taxon>Metazoa</taxon>
        <taxon>Ecdysozoa</taxon>
        <taxon>Arthropoda</taxon>
        <taxon>Hexapoda</taxon>
        <taxon>Insecta</taxon>
        <taxon>Pterygota</taxon>
        <taxon>Neoptera</taxon>
        <taxon>Endopterygota</taxon>
        <taxon>Diptera</taxon>
        <taxon>Brachycera</taxon>
        <taxon>Muscomorpha</taxon>
        <taxon>Ephydroidea</taxon>
        <taxon>Drosophilidae</taxon>
        <taxon>Drosophila</taxon>
        <taxon>Sophophora</taxon>
    </lineage>
</organism>
<proteinExistence type="predicted"/>
<reference evidence="2 3" key="1">
    <citation type="journal article" date="2007" name="Nature">
        <title>Evolution of genes and genomes on the Drosophila phylogeny.</title>
        <authorList>
            <consortium name="Drosophila 12 Genomes Consortium"/>
            <person name="Clark A.G."/>
            <person name="Eisen M.B."/>
            <person name="Smith D.R."/>
            <person name="Bergman C.M."/>
            <person name="Oliver B."/>
            <person name="Markow T.A."/>
            <person name="Kaufman T.C."/>
            <person name="Kellis M."/>
            <person name="Gelbart W."/>
            <person name="Iyer V.N."/>
            <person name="Pollard D.A."/>
            <person name="Sackton T.B."/>
            <person name="Larracuente A.M."/>
            <person name="Singh N.D."/>
            <person name="Abad J.P."/>
            <person name="Abt D.N."/>
            <person name="Adryan B."/>
            <person name="Aguade M."/>
            <person name="Akashi H."/>
            <person name="Anderson W.W."/>
            <person name="Aquadro C.F."/>
            <person name="Ardell D.H."/>
            <person name="Arguello R."/>
            <person name="Artieri C.G."/>
            <person name="Barbash D.A."/>
            <person name="Barker D."/>
            <person name="Barsanti P."/>
            <person name="Batterham P."/>
            <person name="Batzoglou S."/>
            <person name="Begun D."/>
            <person name="Bhutkar A."/>
            <person name="Blanco E."/>
            <person name="Bosak S.A."/>
            <person name="Bradley R.K."/>
            <person name="Brand A.D."/>
            <person name="Brent M.R."/>
            <person name="Brooks A.N."/>
            <person name="Brown R.H."/>
            <person name="Butlin R.K."/>
            <person name="Caggese C."/>
            <person name="Calvi B.R."/>
            <person name="Bernardo de Carvalho A."/>
            <person name="Caspi A."/>
            <person name="Castrezana S."/>
            <person name="Celniker S.E."/>
            <person name="Chang J.L."/>
            <person name="Chapple C."/>
            <person name="Chatterji S."/>
            <person name="Chinwalla A."/>
            <person name="Civetta A."/>
            <person name="Clifton S.W."/>
            <person name="Comeron J.M."/>
            <person name="Costello J.C."/>
            <person name="Coyne J.A."/>
            <person name="Daub J."/>
            <person name="David R.G."/>
            <person name="Delcher A.L."/>
            <person name="Delehaunty K."/>
            <person name="Do C.B."/>
            <person name="Ebling H."/>
            <person name="Edwards K."/>
            <person name="Eickbush T."/>
            <person name="Evans J.D."/>
            <person name="Filipski A."/>
            <person name="Findeiss S."/>
            <person name="Freyhult E."/>
            <person name="Fulton L."/>
            <person name="Fulton R."/>
            <person name="Garcia A.C."/>
            <person name="Gardiner A."/>
            <person name="Garfield D.A."/>
            <person name="Garvin B.E."/>
            <person name="Gibson G."/>
            <person name="Gilbert D."/>
            <person name="Gnerre S."/>
            <person name="Godfrey J."/>
            <person name="Good R."/>
            <person name="Gotea V."/>
            <person name="Gravely B."/>
            <person name="Greenberg A.J."/>
            <person name="Griffiths-Jones S."/>
            <person name="Gross S."/>
            <person name="Guigo R."/>
            <person name="Gustafson E.A."/>
            <person name="Haerty W."/>
            <person name="Hahn M.W."/>
            <person name="Halligan D.L."/>
            <person name="Halpern A.L."/>
            <person name="Halter G.M."/>
            <person name="Han M.V."/>
            <person name="Heger A."/>
            <person name="Hillier L."/>
            <person name="Hinrichs A.S."/>
            <person name="Holmes I."/>
            <person name="Hoskins R.A."/>
            <person name="Hubisz M.J."/>
            <person name="Hultmark D."/>
            <person name="Huntley M.A."/>
            <person name="Jaffe D.B."/>
            <person name="Jagadeeshan S."/>
            <person name="Jeck W.R."/>
            <person name="Johnson J."/>
            <person name="Jones C.D."/>
            <person name="Jordan W.C."/>
            <person name="Karpen G.H."/>
            <person name="Kataoka E."/>
            <person name="Keightley P.D."/>
            <person name="Kheradpour P."/>
            <person name="Kirkness E.F."/>
            <person name="Koerich L.B."/>
            <person name="Kristiansen K."/>
            <person name="Kudrna D."/>
            <person name="Kulathinal R.J."/>
            <person name="Kumar S."/>
            <person name="Kwok R."/>
            <person name="Lander E."/>
            <person name="Langley C.H."/>
            <person name="Lapoint R."/>
            <person name="Lazzaro B.P."/>
            <person name="Lee S.J."/>
            <person name="Levesque L."/>
            <person name="Li R."/>
            <person name="Lin C.F."/>
            <person name="Lin M.F."/>
            <person name="Lindblad-Toh K."/>
            <person name="Llopart A."/>
            <person name="Long M."/>
            <person name="Low L."/>
            <person name="Lozovsky E."/>
            <person name="Lu J."/>
            <person name="Luo M."/>
            <person name="Machado C.A."/>
            <person name="Makalowski W."/>
            <person name="Marzo M."/>
            <person name="Matsuda M."/>
            <person name="Matzkin L."/>
            <person name="McAllister B."/>
            <person name="McBride C.S."/>
            <person name="McKernan B."/>
            <person name="McKernan K."/>
            <person name="Mendez-Lago M."/>
            <person name="Minx P."/>
            <person name="Mollenhauer M.U."/>
            <person name="Montooth K."/>
            <person name="Mount S.M."/>
            <person name="Mu X."/>
            <person name="Myers E."/>
            <person name="Negre B."/>
            <person name="Newfeld S."/>
            <person name="Nielsen R."/>
            <person name="Noor M.A."/>
            <person name="O'Grady P."/>
            <person name="Pachter L."/>
            <person name="Papaceit M."/>
            <person name="Parisi M.J."/>
            <person name="Parisi M."/>
            <person name="Parts L."/>
            <person name="Pedersen J.S."/>
            <person name="Pesole G."/>
            <person name="Phillippy A.M."/>
            <person name="Ponting C.P."/>
            <person name="Pop M."/>
            <person name="Porcelli D."/>
            <person name="Powell J.R."/>
            <person name="Prohaska S."/>
            <person name="Pruitt K."/>
            <person name="Puig M."/>
            <person name="Quesneville H."/>
            <person name="Ram K.R."/>
            <person name="Rand D."/>
            <person name="Rasmussen M.D."/>
            <person name="Reed L.K."/>
            <person name="Reenan R."/>
            <person name="Reily A."/>
            <person name="Remington K.A."/>
            <person name="Rieger T.T."/>
            <person name="Ritchie M.G."/>
            <person name="Robin C."/>
            <person name="Rogers Y.H."/>
            <person name="Rohde C."/>
            <person name="Rozas J."/>
            <person name="Rubenfield M.J."/>
            <person name="Ruiz A."/>
            <person name="Russo S."/>
            <person name="Salzberg S.L."/>
            <person name="Sanchez-Gracia A."/>
            <person name="Saranga D.J."/>
            <person name="Sato H."/>
            <person name="Schaeffer S.W."/>
            <person name="Schatz M.C."/>
            <person name="Schlenke T."/>
            <person name="Schwartz R."/>
            <person name="Segarra C."/>
            <person name="Singh R.S."/>
            <person name="Sirot L."/>
            <person name="Sirota M."/>
            <person name="Sisneros N.B."/>
            <person name="Smith C.D."/>
            <person name="Smith T.F."/>
            <person name="Spieth J."/>
            <person name="Stage D.E."/>
            <person name="Stark A."/>
            <person name="Stephan W."/>
            <person name="Strausberg R.L."/>
            <person name="Strempel S."/>
            <person name="Sturgill D."/>
            <person name="Sutton G."/>
            <person name="Sutton G.G."/>
            <person name="Tao W."/>
            <person name="Teichmann S."/>
            <person name="Tobari Y.N."/>
            <person name="Tomimura Y."/>
            <person name="Tsolas J.M."/>
            <person name="Valente V.L."/>
            <person name="Venter E."/>
            <person name="Venter J.C."/>
            <person name="Vicario S."/>
            <person name="Vieira F.G."/>
            <person name="Vilella A.J."/>
            <person name="Villasante A."/>
            <person name="Walenz B."/>
            <person name="Wang J."/>
            <person name="Wasserman M."/>
            <person name="Watts T."/>
            <person name="Wilson D."/>
            <person name="Wilson R.K."/>
            <person name="Wing R.A."/>
            <person name="Wolfner M.F."/>
            <person name="Wong A."/>
            <person name="Wong G.K."/>
            <person name="Wu C.I."/>
            <person name="Wu G."/>
            <person name="Yamamoto D."/>
            <person name="Yang H.P."/>
            <person name="Yang S.P."/>
            <person name="Yorke J.A."/>
            <person name="Yoshida K."/>
            <person name="Zdobnov E."/>
            <person name="Zhang P."/>
            <person name="Zhang Y."/>
            <person name="Zimin A.V."/>
            <person name="Baldwin J."/>
            <person name="Abdouelleil A."/>
            <person name="Abdulkadir J."/>
            <person name="Abebe A."/>
            <person name="Abera B."/>
            <person name="Abreu J."/>
            <person name="Acer S.C."/>
            <person name="Aftuck L."/>
            <person name="Alexander A."/>
            <person name="An P."/>
            <person name="Anderson E."/>
            <person name="Anderson S."/>
            <person name="Arachi H."/>
            <person name="Azer M."/>
            <person name="Bachantsang P."/>
            <person name="Barry A."/>
            <person name="Bayul T."/>
            <person name="Berlin A."/>
            <person name="Bessette D."/>
            <person name="Bloom T."/>
            <person name="Blye J."/>
            <person name="Boguslavskiy L."/>
            <person name="Bonnet C."/>
            <person name="Boukhgalter B."/>
            <person name="Bourzgui I."/>
            <person name="Brown A."/>
            <person name="Cahill P."/>
            <person name="Channer S."/>
            <person name="Cheshatsang Y."/>
            <person name="Chuda L."/>
            <person name="Citroen M."/>
            <person name="Collymore A."/>
            <person name="Cooke P."/>
            <person name="Costello M."/>
            <person name="D'Aco K."/>
            <person name="Daza R."/>
            <person name="De Haan G."/>
            <person name="DeGray S."/>
            <person name="DeMaso C."/>
            <person name="Dhargay N."/>
            <person name="Dooley K."/>
            <person name="Dooley E."/>
            <person name="Doricent M."/>
            <person name="Dorje P."/>
            <person name="Dorjee K."/>
            <person name="Dupes A."/>
            <person name="Elong R."/>
            <person name="Falk J."/>
            <person name="Farina A."/>
            <person name="Faro S."/>
            <person name="Ferguson D."/>
            <person name="Fisher S."/>
            <person name="Foley C.D."/>
            <person name="Franke A."/>
            <person name="Friedrich D."/>
            <person name="Gadbois L."/>
            <person name="Gearin G."/>
            <person name="Gearin C.R."/>
            <person name="Giannoukos G."/>
            <person name="Goode T."/>
            <person name="Graham J."/>
            <person name="Grandbois E."/>
            <person name="Grewal S."/>
            <person name="Gyaltsen K."/>
            <person name="Hafez N."/>
            <person name="Hagos B."/>
            <person name="Hall J."/>
            <person name="Henson C."/>
            <person name="Hollinger A."/>
            <person name="Honan T."/>
            <person name="Huard M.D."/>
            <person name="Hughes L."/>
            <person name="Hurhula B."/>
            <person name="Husby M.E."/>
            <person name="Kamat A."/>
            <person name="Kanga B."/>
            <person name="Kashin S."/>
            <person name="Khazanovich D."/>
            <person name="Kisner P."/>
            <person name="Lance K."/>
            <person name="Lara M."/>
            <person name="Lee W."/>
            <person name="Lennon N."/>
            <person name="Letendre F."/>
            <person name="LeVine R."/>
            <person name="Lipovsky A."/>
            <person name="Liu X."/>
            <person name="Liu J."/>
            <person name="Liu S."/>
            <person name="Lokyitsang T."/>
            <person name="Lokyitsang Y."/>
            <person name="Lubonja R."/>
            <person name="Lui A."/>
            <person name="MacDonald P."/>
            <person name="Magnisalis V."/>
            <person name="Maru K."/>
            <person name="Matthews C."/>
            <person name="McCusker W."/>
            <person name="McDonough S."/>
            <person name="Mehta T."/>
            <person name="Meldrim J."/>
            <person name="Meneus L."/>
            <person name="Mihai O."/>
            <person name="Mihalev A."/>
            <person name="Mihova T."/>
            <person name="Mittelman R."/>
            <person name="Mlenga V."/>
            <person name="Montmayeur A."/>
            <person name="Mulrain L."/>
            <person name="Navidi A."/>
            <person name="Naylor J."/>
            <person name="Negash T."/>
            <person name="Nguyen T."/>
            <person name="Nguyen N."/>
            <person name="Nicol R."/>
            <person name="Norbu C."/>
            <person name="Norbu N."/>
            <person name="Novod N."/>
            <person name="O'Neill B."/>
            <person name="Osman S."/>
            <person name="Markiewicz E."/>
            <person name="Oyono O.L."/>
            <person name="Patti C."/>
            <person name="Phunkhang P."/>
            <person name="Pierre F."/>
            <person name="Priest M."/>
            <person name="Raghuraman S."/>
            <person name="Rege F."/>
            <person name="Reyes R."/>
            <person name="Rise C."/>
            <person name="Rogov P."/>
            <person name="Ross K."/>
            <person name="Ryan E."/>
            <person name="Settipalli S."/>
            <person name="Shea T."/>
            <person name="Sherpa N."/>
            <person name="Shi L."/>
            <person name="Shih D."/>
            <person name="Sparrow T."/>
            <person name="Spaulding J."/>
            <person name="Stalker J."/>
            <person name="Stange-Thomann N."/>
            <person name="Stavropoulos S."/>
            <person name="Stone C."/>
            <person name="Strader C."/>
            <person name="Tesfaye S."/>
            <person name="Thomson T."/>
            <person name="Thoulutsang Y."/>
            <person name="Thoulutsang D."/>
            <person name="Topham K."/>
            <person name="Topping I."/>
            <person name="Tsamla T."/>
            <person name="Vassiliev H."/>
            <person name="Vo A."/>
            <person name="Wangchuk T."/>
            <person name="Wangdi T."/>
            <person name="Weiand M."/>
            <person name="Wilkinson J."/>
            <person name="Wilson A."/>
            <person name="Yadav S."/>
            <person name="Young G."/>
            <person name="Yu Q."/>
            <person name="Zembek L."/>
            <person name="Zhong D."/>
            <person name="Zimmer A."/>
            <person name="Zwirko Z."/>
            <person name="Jaffe D.B."/>
            <person name="Alvarez P."/>
            <person name="Brockman W."/>
            <person name="Butler J."/>
            <person name="Chin C."/>
            <person name="Gnerre S."/>
            <person name="Grabherr M."/>
            <person name="Kleber M."/>
            <person name="Mauceli E."/>
            <person name="MacCallum I."/>
        </authorList>
    </citation>
    <scope>NUCLEOTIDE SEQUENCE [LARGE SCALE GENOMIC DNA]</scope>
    <source>
        <strain evidence="3">Rob3c / Tucson 14021-0248.25</strain>
    </source>
</reference>
<feature type="region of interest" description="Disordered" evidence="1">
    <location>
        <begin position="1"/>
        <end position="57"/>
    </location>
</feature>
<feature type="compositionally biased region" description="Low complexity" evidence="1">
    <location>
        <begin position="18"/>
        <end position="44"/>
    </location>
</feature>
<name>B4IFC1_DROSE</name>
<accession>B4IFC1</accession>
<dbReference type="Proteomes" id="UP000001292">
    <property type="component" value="Unassembled WGS sequence"/>
</dbReference>
<evidence type="ECO:0000313" key="2">
    <source>
        <dbReference type="EMBL" id="EDW46343.1"/>
    </source>
</evidence>
<sequence>MPRDLDSGSSSKTDSITDSVSASGSNSGDSGVGISYIPGQQQQRQHLHQPTSRPPTL</sequence>
<dbReference type="PhylomeDB" id="B4IFC1"/>
<evidence type="ECO:0000256" key="1">
    <source>
        <dbReference type="SAM" id="MobiDB-lite"/>
    </source>
</evidence>
<keyword evidence="3" id="KW-1185">Reference proteome</keyword>
<dbReference type="HOGENOM" id="CLU_2998717_0_0_1"/>
<protein>
    <submittedName>
        <fullName evidence="2">GM23347</fullName>
    </submittedName>
</protein>